<dbReference type="Gene3D" id="3.30.110.40">
    <property type="entry name" value="TusA-like domain"/>
    <property type="match status" value="1"/>
</dbReference>
<gene>
    <name evidence="1" type="ORF">FHR32_006270</name>
</gene>
<dbReference type="InterPro" id="IPR036868">
    <property type="entry name" value="TusA-like_sf"/>
</dbReference>
<dbReference type="SUPFAM" id="SSF64307">
    <property type="entry name" value="SirA-like"/>
    <property type="match status" value="1"/>
</dbReference>
<dbReference type="RefSeq" id="WP_184757972.1">
    <property type="nucleotide sequence ID" value="NZ_BAABEK010000157.1"/>
</dbReference>
<dbReference type="AlphaFoldDB" id="A0A7W7S0X0"/>
<dbReference type="CDD" id="cd00291">
    <property type="entry name" value="SirA_YedF_YeeD"/>
    <property type="match status" value="1"/>
</dbReference>
<dbReference type="EC" id="2.8.1.-" evidence="1"/>
<proteinExistence type="predicted"/>
<dbReference type="EMBL" id="JACHJU010000003">
    <property type="protein sequence ID" value="MBB4941884.1"/>
    <property type="molecule type" value="Genomic_DNA"/>
</dbReference>
<protein>
    <submittedName>
        <fullName evidence="1">tRNA 2-thiouridine synthesizing protein A</fullName>
        <ecNumber evidence="1">2.8.1.-</ecNumber>
    </submittedName>
</protein>
<comment type="caution">
    <text evidence="1">The sequence shown here is derived from an EMBL/GenBank/DDBJ whole genome shotgun (WGS) entry which is preliminary data.</text>
</comment>
<dbReference type="GO" id="GO:0016740">
    <property type="term" value="F:transferase activity"/>
    <property type="evidence" value="ECO:0007669"/>
    <property type="project" value="UniProtKB-KW"/>
</dbReference>
<organism evidence="1 2">
    <name type="scientific">Streptosporangium album</name>
    <dbReference type="NCBI Taxonomy" id="47479"/>
    <lineage>
        <taxon>Bacteria</taxon>
        <taxon>Bacillati</taxon>
        <taxon>Actinomycetota</taxon>
        <taxon>Actinomycetes</taxon>
        <taxon>Streptosporangiales</taxon>
        <taxon>Streptosporangiaceae</taxon>
        <taxon>Streptosporangium</taxon>
    </lineage>
</organism>
<reference evidence="1 2" key="1">
    <citation type="submission" date="2020-08" db="EMBL/GenBank/DDBJ databases">
        <title>Sequencing the genomes of 1000 actinobacteria strains.</title>
        <authorList>
            <person name="Klenk H.-P."/>
        </authorList>
    </citation>
    <scope>NUCLEOTIDE SEQUENCE [LARGE SCALE GENOMIC DNA]</scope>
    <source>
        <strain evidence="1 2">DSM 43023</strain>
    </source>
</reference>
<evidence type="ECO:0000313" key="1">
    <source>
        <dbReference type="EMBL" id="MBB4941884.1"/>
    </source>
</evidence>
<sequence length="103" mass="10865">MSSPGAFEGHPVVPSPVVLDGGDARCVLLLIQLARLVADLEAGTVVRVIATDPAAPLDRPAWCHLAGHSYLGQVPGLGRPTYALQINGQARRVDPNAPWRPGR</sequence>
<dbReference type="Proteomes" id="UP000534286">
    <property type="component" value="Unassembled WGS sequence"/>
</dbReference>
<name>A0A7W7S0X0_9ACTN</name>
<accession>A0A7W7S0X0</accession>
<keyword evidence="2" id="KW-1185">Reference proteome</keyword>
<evidence type="ECO:0000313" key="2">
    <source>
        <dbReference type="Proteomes" id="UP000534286"/>
    </source>
</evidence>
<keyword evidence="1" id="KW-0808">Transferase</keyword>